<reference evidence="2" key="1">
    <citation type="submission" date="2018-05" db="EMBL/GenBank/DDBJ databases">
        <authorList>
            <person name="Lanie J.A."/>
            <person name="Ng W.-L."/>
            <person name="Kazmierczak K.M."/>
            <person name="Andrzejewski T.M."/>
            <person name="Davidsen T.M."/>
            <person name="Wayne K.J."/>
            <person name="Tettelin H."/>
            <person name="Glass J.I."/>
            <person name="Rusch D."/>
            <person name="Podicherti R."/>
            <person name="Tsui H.-C.T."/>
            <person name="Winkler M.E."/>
        </authorList>
    </citation>
    <scope>NUCLEOTIDE SEQUENCE</scope>
</reference>
<organism evidence="2">
    <name type="scientific">marine metagenome</name>
    <dbReference type="NCBI Taxonomy" id="408172"/>
    <lineage>
        <taxon>unclassified sequences</taxon>
        <taxon>metagenomes</taxon>
        <taxon>ecological metagenomes</taxon>
    </lineage>
</organism>
<evidence type="ECO:0000256" key="1">
    <source>
        <dbReference type="SAM" id="MobiDB-lite"/>
    </source>
</evidence>
<protein>
    <submittedName>
        <fullName evidence="2">Uncharacterized protein</fullName>
    </submittedName>
</protein>
<evidence type="ECO:0000313" key="2">
    <source>
        <dbReference type="EMBL" id="SVA41052.1"/>
    </source>
</evidence>
<accession>A0A381VL73</accession>
<feature type="compositionally biased region" description="Basic and acidic residues" evidence="1">
    <location>
        <begin position="1"/>
        <end position="18"/>
    </location>
</feature>
<gene>
    <name evidence="2" type="ORF">METZ01_LOCUS93906</name>
</gene>
<sequence length="44" mass="5103">MNNEKMKSDKKDKEHIAIDDPTQFPHGDMEELAKKAIKKFKSLS</sequence>
<dbReference type="EMBL" id="UINC01009148">
    <property type="protein sequence ID" value="SVA41052.1"/>
    <property type="molecule type" value="Genomic_DNA"/>
</dbReference>
<name>A0A381VL73_9ZZZZ</name>
<dbReference type="AlphaFoldDB" id="A0A381VL73"/>
<proteinExistence type="predicted"/>
<feature type="region of interest" description="Disordered" evidence="1">
    <location>
        <begin position="1"/>
        <end position="28"/>
    </location>
</feature>